<comment type="caution">
    <text evidence="1">The sequence shown here is derived from an EMBL/GenBank/DDBJ whole genome shotgun (WGS) entry which is preliminary data.</text>
</comment>
<organism evidence="1 2">
    <name type="scientific">Erysiphe neolycopersici</name>
    <dbReference type="NCBI Taxonomy" id="212602"/>
    <lineage>
        <taxon>Eukaryota</taxon>
        <taxon>Fungi</taxon>
        <taxon>Dikarya</taxon>
        <taxon>Ascomycota</taxon>
        <taxon>Pezizomycotina</taxon>
        <taxon>Leotiomycetes</taxon>
        <taxon>Erysiphales</taxon>
        <taxon>Erysiphaceae</taxon>
        <taxon>Erysiphe</taxon>
    </lineage>
</organism>
<dbReference type="EMBL" id="MCFK01004818">
    <property type="protein sequence ID" value="RKF60740.1"/>
    <property type="molecule type" value="Genomic_DNA"/>
</dbReference>
<keyword evidence="2" id="KW-1185">Reference proteome</keyword>
<name>A0A420HTI1_9PEZI</name>
<evidence type="ECO:0000313" key="1">
    <source>
        <dbReference type="EMBL" id="RKF60740.1"/>
    </source>
</evidence>
<protein>
    <submittedName>
        <fullName evidence="1">Uncharacterized protein</fullName>
    </submittedName>
</protein>
<dbReference type="OrthoDB" id="10013825at2759"/>
<gene>
    <name evidence="1" type="ORF">OnM2_048080</name>
</gene>
<dbReference type="Proteomes" id="UP000286134">
    <property type="component" value="Unassembled WGS sequence"/>
</dbReference>
<dbReference type="STRING" id="212602.A0A420HTI1"/>
<accession>A0A420HTI1</accession>
<evidence type="ECO:0000313" key="2">
    <source>
        <dbReference type="Proteomes" id="UP000286134"/>
    </source>
</evidence>
<dbReference type="PANTHER" id="PTHR39600:SF1">
    <property type="entry name" value="PEPTIDASE INHIBITOR I78 FAMILY PROTEIN"/>
    <property type="match status" value="1"/>
</dbReference>
<dbReference type="AlphaFoldDB" id="A0A420HTI1"/>
<dbReference type="PANTHER" id="PTHR39600">
    <property type="entry name" value="PEPTIDASE INHIBITOR I78 FAMILY PROTEIN"/>
    <property type="match status" value="1"/>
</dbReference>
<reference evidence="1 2" key="1">
    <citation type="journal article" date="2018" name="BMC Genomics">
        <title>Comparative genome analyses reveal sequence features reflecting distinct modes of host-adaptation between dicot and monocot powdery mildew.</title>
        <authorList>
            <person name="Wu Y."/>
            <person name="Ma X."/>
            <person name="Pan Z."/>
            <person name="Kale S.D."/>
            <person name="Song Y."/>
            <person name="King H."/>
            <person name="Zhang Q."/>
            <person name="Presley C."/>
            <person name="Deng X."/>
            <person name="Wei C.I."/>
            <person name="Xiao S."/>
        </authorList>
    </citation>
    <scope>NUCLEOTIDE SEQUENCE [LARGE SCALE GENOMIC DNA]</scope>
    <source>
        <strain evidence="1">UMSG2</strain>
    </source>
</reference>
<sequence>MSDESQREEWTKKLVGKKIGDKHDDTTFDRADLPKLHRIIEPNRPMTFEYRPDRLTIYVTEEHVVTKVDFV</sequence>
<proteinExistence type="predicted"/>
<dbReference type="Gene3D" id="3.30.10.10">
    <property type="entry name" value="Trypsin Inhibitor V, subunit A"/>
    <property type="match status" value="1"/>
</dbReference>